<comment type="caution">
    <text evidence="2">The sequence shown here is derived from an EMBL/GenBank/DDBJ whole genome shotgun (WGS) entry which is preliminary data.</text>
</comment>
<gene>
    <name evidence="2" type="ORF">AVEN_119843_1</name>
</gene>
<sequence length="100" mass="11642">MLSNGVILLHQNTYTSRKTQELLQRFKWKVWSHPQNIPDLAPNLSSKQLDGRRFSSNSDAKPAAENWRNGQGSDFYLAWLNNLVLSSDKFLNRFVDYVEK</sequence>
<organism evidence="2 3">
    <name type="scientific">Araneus ventricosus</name>
    <name type="common">Orbweaver spider</name>
    <name type="synonym">Epeira ventricosa</name>
    <dbReference type="NCBI Taxonomy" id="182803"/>
    <lineage>
        <taxon>Eukaryota</taxon>
        <taxon>Metazoa</taxon>
        <taxon>Ecdysozoa</taxon>
        <taxon>Arthropoda</taxon>
        <taxon>Chelicerata</taxon>
        <taxon>Arachnida</taxon>
        <taxon>Araneae</taxon>
        <taxon>Araneomorphae</taxon>
        <taxon>Entelegynae</taxon>
        <taxon>Araneoidea</taxon>
        <taxon>Araneidae</taxon>
        <taxon>Araneus</taxon>
    </lineage>
</organism>
<proteinExistence type="predicted"/>
<dbReference type="Proteomes" id="UP000499080">
    <property type="component" value="Unassembled WGS sequence"/>
</dbReference>
<protein>
    <recommendedName>
        <fullName evidence="4">Mariner Mos1 transposase</fullName>
    </recommendedName>
</protein>
<dbReference type="InterPro" id="IPR036397">
    <property type="entry name" value="RNaseH_sf"/>
</dbReference>
<dbReference type="GO" id="GO:0003676">
    <property type="term" value="F:nucleic acid binding"/>
    <property type="evidence" value="ECO:0007669"/>
    <property type="project" value="InterPro"/>
</dbReference>
<evidence type="ECO:0000313" key="3">
    <source>
        <dbReference type="Proteomes" id="UP000499080"/>
    </source>
</evidence>
<dbReference type="EMBL" id="BGPR01001444">
    <property type="protein sequence ID" value="GBM54111.1"/>
    <property type="molecule type" value="Genomic_DNA"/>
</dbReference>
<evidence type="ECO:0008006" key="4">
    <source>
        <dbReference type="Google" id="ProtNLM"/>
    </source>
</evidence>
<feature type="region of interest" description="Disordered" evidence="1">
    <location>
        <begin position="41"/>
        <end position="66"/>
    </location>
</feature>
<reference evidence="2 3" key="1">
    <citation type="journal article" date="2019" name="Sci. Rep.">
        <title>Orb-weaving spider Araneus ventricosus genome elucidates the spidroin gene catalogue.</title>
        <authorList>
            <person name="Kono N."/>
            <person name="Nakamura H."/>
            <person name="Ohtoshi R."/>
            <person name="Moran D.A.P."/>
            <person name="Shinohara A."/>
            <person name="Yoshida Y."/>
            <person name="Fujiwara M."/>
            <person name="Mori M."/>
            <person name="Tomita M."/>
            <person name="Arakawa K."/>
        </authorList>
    </citation>
    <scope>NUCLEOTIDE SEQUENCE [LARGE SCALE GENOMIC DNA]</scope>
</reference>
<evidence type="ECO:0000256" key="1">
    <source>
        <dbReference type="SAM" id="MobiDB-lite"/>
    </source>
</evidence>
<keyword evidence="3" id="KW-1185">Reference proteome</keyword>
<accession>A0A4Y2GL94</accession>
<dbReference type="AlphaFoldDB" id="A0A4Y2GL94"/>
<feature type="compositionally biased region" description="Polar residues" evidence="1">
    <location>
        <begin position="43"/>
        <end position="59"/>
    </location>
</feature>
<evidence type="ECO:0000313" key="2">
    <source>
        <dbReference type="EMBL" id="GBM54111.1"/>
    </source>
</evidence>
<dbReference type="Gene3D" id="3.30.420.10">
    <property type="entry name" value="Ribonuclease H-like superfamily/Ribonuclease H"/>
    <property type="match status" value="1"/>
</dbReference>
<name>A0A4Y2GL94_ARAVE</name>